<evidence type="ECO:0000313" key="4">
    <source>
        <dbReference type="Proteomes" id="UP000663873"/>
    </source>
</evidence>
<evidence type="ECO:0000313" key="2">
    <source>
        <dbReference type="EMBL" id="CAF4229489.1"/>
    </source>
</evidence>
<sequence>MKMRCFFVINGTLQFAVDGKQFCLEFCARAGISVYISRSVTQFVRNINSKPAFFQILFAPSGREKFLETVSIINDNSPINSTQANLLALNHGQVNLGEVSKC</sequence>
<dbReference type="AlphaFoldDB" id="A0A820CZV1"/>
<dbReference type="EMBL" id="CAJOBP010000867">
    <property type="protein sequence ID" value="CAF4229489.1"/>
    <property type="molecule type" value="Genomic_DNA"/>
</dbReference>
<evidence type="ECO:0000313" key="3">
    <source>
        <dbReference type="EMBL" id="CAF4414601.1"/>
    </source>
</evidence>
<dbReference type="Proteomes" id="UP000663825">
    <property type="component" value="Unassembled WGS sequence"/>
</dbReference>
<dbReference type="SUPFAM" id="SSF51182">
    <property type="entry name" value="RmlC-like cupins"/>
    <property type="match status" value="1"/>
</dbReference>
<organism evidence="2 4">
    <name type="scientific">Rotaria socialis</name>
    <dbReference type="NCBI Taxonomy" id="392032"/>
    <lineage>
        <taxon>Eukaryota</taxon>
        <taxon>Metazoa</taxon>
        <taxon>Spiralia</taxon>
        <taxon>Gnathifera</taxon>
        <taxon>Rotifera</taxon>
        <taxon>Eurotatoria</taxon>
        <taxon>Bdelloidea</taxon>
        <taxon>Philodinida</taxon>
        <taxon>Philodinidae</taxon>
        <taxon>Rotaria</taxon>
    </lineage>
</organism>
<dbReference type="Proteomes" id="UP000663862">
    <property type="component" value="Unassembled WGS sequence"/>
</dbReference>
<proteinExistence type="predicted"/>
<accession>A0A820CZV1</accession>
<dbReference type="InterPro" id="IPR014710">
    <property type="entry name" value="RmlC-like_jellyroll"/>
</dbReference>
<gene>
    <name evidence="1" type="ORF">TIS948_LOCUS30973</name>
    <name evidence="3" type="ORF">TSG867_LOCUS14019</name>
    <name evidence="2" type="ORF">UJA718_LOCUS8241</name>
</gene>
<evidence type="ECO:0000313" key="1">
    <source>
        <dbReference type="EMBL" id="CAF3438498.1"/>
    </source>
</evidence>
<comment type="caution">
    <text evidence="2">The sequence shown here is derived from an EMBL/GenBank/DDBJ whole genome shotgun (WGS) entry which is preliminary data.</text>
</comment>
<dbReference type="Gene3D" id="2.60.120.10">
    <property type="entry name" value="Jelly Rolls"/>
    <property type="match status" value="1"/>
</dbReference>
<name>A0A820CZV1_9BILA</name>
<reference evidence="2" key="1">
    <citation type="submission" date="2021-02" db="EMBL/GenBank/DDBJ databases">
        <authorList>
            <person name="Nowell W R."/>
        </authorList>
    </citation>
    <scope>NUCLEOTIDE SEQUENCE</scope>
</reference>
<dbReference type="EMBL" id="CAJNXB010005667">
    <property type="protein sequence ID" value="CAF3438498.1"/>
    <property type="molecule type" value="Genomic_DNA"/>
</dbReference>
<keyword evidence="4" id="KW-1185">Reference proteome</keyword>
<dbReference type="InterPro" id="IPR011051">
    <property type="entry name" value="RmlC_Cupin_sf"/>
</dbReference>
<dbReference type="OrthoDB" id="3700976at2759"/>
<dbReference type="Proteomes" id="UP000663873">
    <property type="component" value="Unassembled WGS sequence"/>
</dbReference>
<dbReference type="EMBL" id="CAJOBQ010000767">
    <property type="protein sequence ID" value="CAF4414601.1"/>
    <property type="molecule type" value="Genomic_DNA"/>
</dbReference>
<protein>
    <submittedName>
        <fullName evidence="2">Uncharacterized protein</fullName>
    </submittedName>
</protein>